<dbReference type="Gene3D" id="3.30.300.30">
    <property type="match status" value="2"/>
</dbReference>
<dbReference type="Pfam" id="PF00550">
    <property type="entry name" value="PP-binding"/>
    <property type="match status" value="1"/>
</dbReference>
<dbReference type="Gene3D" id="1.10.1200.10">
    <property type="entry name" value="ACP-like"/>
    <property type="match status" value="1"/>
</dbReference>
<dbReference type="PANTHER" id="PTHR45527">
    <property type="entry name" value="NONRIBOSOMAL PEPTIDE SYNTHETASE"/>
    <property type="match status" value="1"/>
</dbReference>
<dbReference type="InterPro" id="IPR029058">
    <property type="entry name" value="AB_hydrolase_fold"/>
</dbReference>
<keyword evidence="2" id="KW-0597">Phosphoprotein</keyword>
<dbReference type="SUPFAM" id="SSF47336">
    <property type="entry name" value="ACP-like"/>
    <property type="match status" value="1"/>
</dbReference>
<dbReference type="SUPFAM" id="SSF56801">
    <property type="entry name" value="Acetyl-CoA synthetase-like"/>
    <property type="match status" value="1"/>
</dbReference>
<reference evidence="4 5" key="1">
    <citation type="submission" date="2022-07" db="EMBL/GenBank/DDBJ databases">
        <title>Pantoea trifolii sp. nov. isolated from root nodules of Trifolium rubens.</title>
        <authorList>
            <person name="Kalita M."/>
            <person name="Wdowiak-Wrobel S."/>
            <person name="Marek-Kozaczuk M."/>
            <person name="Palusinska-Szysz M."/>
            <person name="Sokolowski W."/>
            <person name="Coutinho T."/>
            <person name="Hlahane L."/>
        </authorList>
    </citation>
    <scope>NUCLEOTIDE SEQUENCE [LARGE SCALE GENOMIC DNA]</scope>
    <source>
        <strain evidence="4 5">MMK2</strain>
    </source>
</reference>
<evidence type="ECO:0000256" key="2">
    <source>
        <dbReference type="ARBA" id="ARBA00022553"/>
    </source>
</evidence>
<dbReference type="Gene3D" id="3.40.50.12780">
    <property type="entry name" value="N-terminal domain of ligase-like"/>
    <property type="match status" value="1"/>
</dbReference>
<evidence type="ECO:0000256" key="1">
    <source>
        <dbReference type="ARBA" id="ARBA00022450"/>
    </source>
</evidence>
<evidence type="ECO:0000313" key="4">
    <source>
        <dbReference type="EMBL" id="MCQ8229718.1"/>
    </source>
</evidence>
<dbReference type="InterPro" id="IPR001031">
    <property type="entry name" value="Thioesterase"/>
</dbReference>
<dbReference type="InterPro" id="IPR020806">
    <property type="entry name" value="PKS_PP-bd"/>
</dbReference>
<accession>A0ABT1VQA0</accession>
<comment type="caution">
    <text evidence="4">The sequence shown here is derived from an EMBL/GenBank/DDBJ whole genome shotgun (WGS) entry which is preliminary data.</text>
</comment>
<dbReference type="InterPro" id="IPR045851">
    <property type="entry name" value="AMP-bd_C_sf"/>
</dbReference>
<keyword evidence="5" id="KW-1185">Reference proteome</keyword>
<keyword evidence="1" id="KW-0596">Phosphopantetheine</keyword>
<name>A0ABT1VQA0_9GAMM</name>
<dbReference type="PROSITE" id="PS00455">
    <property type="entry name" value="AMP_BINDING"/>
    <property type="match status" value="1"/>
</dbReference>
<dbReference type="CDD" id="cd05930">
    <property type="entry name" value="A_NRPS"/>
    <property type="match status" value="1"/>
</dbReference>
<dbReference type="Pfam" id="PF00501">
    <property type="entry name" value="AMP-binding"/>
    <property type="match status" value="1"/>
</dbReference>
<dbReference type="NCBIfam" id="TIGR01733">
    <property type="entry name" value="AA-adenyl-dom"/>
    <property type="match status" value="1"/>
</dbReference>
<dbReference type="Proteomes" id="UP001300015">
    <property type="component" value="Unassembled WGS sequence"/>
</dbReference>
<evidence type="ECO:0000313" key="5">
    <source>
        <dbReference type="Proteomes" id="UP001300015"/>
    </source>
</evidence>
<dbReference type="SMART" id="SM00823">
    <property type="entry name" value="PKS_PP"/>
    <property type="match status" value="1"/>
</dbReference>
<dbReference type="Pfam" id="PF00975">
    <property type="entry name" value="Thioesterase"/>
    <property type="match status" value="1"/>
</dbReference>
<evidence type="ECO:0000259" key="3">
    <source>
        <dbReference type="PROSITE" id="PS50075"/>
    </source>
</evidence>
<feature type="domain" description="Carrier" evidence="3">
    <location>
        <begin position="944"/>
        <end position="1019"/>
    </location>
</feature>
<dbReference type="InterPro" id="IPR020845">
    <property type="entry name" value="AMP-binding_CS"/>
</dbReference>
<dbReference type="InterPro" id="IPR036736">
    <property type="entry name" value="ACP-like_sf"/>
</dbReference>
<dbReference type="InterPro" id="IPR009081">
    <property type="entry name" value="PP-bd_ACP"/>
</dbReference>
<proteinExistence type="predicted"/>
<protein>
    <submittedName>
        <fullName evidence="4">Amino acid adenylation domain-containing protein</fullName>
    </submittedName>
</protein>
<dbReference type="Gene3D" id="3.40.109.10">
    <property type="entry name" value="NADH Oxidase"/>
    <property type="match status" value="1"/>
</dbReference>
<dbReference type="RefSeq" id="WP_256698491.1">
    <property type="nucleotide sequence ID" value="NZ_JANIES010000002.1"/>
</dbReference>
<dbReference type="PROSITE" id="PS50075">
    <property type="entry name" value="CARRIER"/>
    <property type="match status" value="1"/>
</dbReference>
<sequence length="1297" mass="145211">MTVKAPISPAVSESFLERSHSSHSVSLFAMLETHARHFPEQIAVKDAQNSLSYRHFFQQIWSNGKKLNALIDTELQYIGLYCEPSVEMICGAWSILAAERAYLPLAPDYPADRLRYMIEDSGIKMVLTQPHLKAQLATMVTEEITIITLDDLQASAAATVPRHPCHHRERLAYMIYTSGSTGKPKGVMVSYANISHQMAWLKSQFGFDHNDRILQKTPASFDAAQWEILAPAFGSQVIMGPKDCYRDPDALINTLISEQVTVLQSVPTLLQALVEHPLFQDCCALKHVFSGGEILTRNLAQAFFQRLPHAALTNLYGPTECTINASSFTLDPELIAAYPDAIAIGKPAANTLYHVLNPAGEPVVPGETGELYISGLQVAKGYYQRPELTDEKFLPNPRKIMAGHDRLYKTGDLVRQDPNGNTHFVARVDNQIKLRGYRVELDEIRLAIENHHWVKTAAVVVQQDPRSGYQTLVACVELDKRQAALMDQGNHDRHHLSKSSKLQVKAQLSNAGCRMLSTAQLSSSITLPYIASDHQQRTTAFGRKTYRFFDGEPSLTRQDLIDLLQRQPIESCTDENLATLTLDKLGKLLRNFGQFVSDERLLPKYAYASPGALYATQLYLELKGCAGLPPAIYYYHPVHHCLLPIASLQPTKDPVFRLHFVGNRQAIEPVYKNNLREVLEMETGHMLGLFDELLPELGLHVHQAALLRGALPEWYQGSHDDDYLGCYVVDHQPVAASRVQPELYLQMQQPLPDLDAGLYQYQAGELHFLSTSMLQKRDVIAINQRVFDRAQFGISVVCNGGDREEHYILAGREMHRLQANKQRLGLMSSGYSSKSNNDLPAAISMRAILAEQQLPMESLYFCVGGPISQAQFLHQGMNEDRIHMQGPVELLKEDLAAQLPKYMIPNKVIILDNLPQTASGKVDHQALKALPELTHTDDGQERVPLKSATEKKIAEIWCAVMKWEAVFATDDFFTGGGNSLTAVALVNRINKTFNIKLPLQVIFHTPHIAGLATAVENCIQSDVEYSRLIKLNDFAEKPIFCWPGLGGYPLNLKLLAQHIPDQRAFYGIQARGINEGEIPLPTIQQMALEDICQIKAIQPTGPYTLWGYSFGARVAFETAAQLEAQGDVVESLSLLAPGAPITQMEREQRYEHKAAFDNPVFLAILFSVFAHQVEGPLLDRCLSSCKTKAEFIGFICQRFPLLQREMVERIIHIVETTYAFSYQFTELQNRQLNASVTIVKAQGDHYSFLEHAPAFSRQPPTIIELSVDHYAVLKQHGIHELVHTLFTTQPCKEQAHA</sequence>
<organism evidence="4 5">
    <name type="scientific">Pantoea trifolii</name>
    <dbReference type="NCBI Taxonomy" id="2968030"/>
    <lineage>
        <taxon>Bacteria</taxon>
        <taxon>Pseudomonadati</taxon>
        <taxon>Pseudomonadota</taxon>
        <taxon>Gammaproteobacteria</taxon>
        <taxon>Enterobacterales</taxon>
        <taxon>Erwiniaceae</taxon>
        <taxon>Pantoea</taxon>
    </lineage>
</organism>
<dbReference type="InterPro" id="IPR042099">
    <property type="entry name" value="ANL_N_sf"/>
</dbReference>
<dbReference type="PANTHER" id="PTHR45527:SF1">
    <property type="entry name" value="FATTY ACID SYNTHASE"/>
    <property type="match status" value="1"/>
</dbReference>
<dbReference type="Gene3D" id="3.40.50.1820">
    <property type="entry name" value="alpha/beta hydrolase"/>
    <property type="match status" value="1"/>
</dbReference>
<dbReference type="InterPro" id="IPR000873">
    <property type="entry name" value="AMP-dep_synth/lig_dom"/>
</dbReference>
<dbReference type="EMBL" id="JANIET010000002">
    <property type="protein sequence ID" value="MCQ8229718.1"/>
    <property type="molecule type" value="Genomic_DNA"/>
</dbReference>
<dbReference type="CDD" id="cd02142">
    <property type="entry name" value="McbC_SagB-like_oxidoreductase"/>
    <property type="match status" value="1"/>
</dbReference>
<dbReference type="InterPro" id="IPR000415">
    <property type="entry name" value="Nitroreductase-like"/>
</dbReference>
<dbReference type="InterPro" id="IPR010071">
    <property type="entry name" value="AA_adenyl_dom"/>
</dbReference>
<gene>
    <name evidence="4" type="ORF">NQH49_19880</name>
</gene>
<dbReference type="SUPFAM" id="SSF53474">
    <property type="entry name" value="alpha/beta-Hydrolases"/>
    <property type="match status" value="1"/>
</dbReference>